<evidence type="ECO:0000256" key="1">
    <source>
        <dbReference type="ARBA" id="ARBA00009097"/>
    </source>
</evidence>
<comment type="similarity">
    <text evidence="1">Belongs to the FAM76 family.</text>
</comment>
<dbReference type="OrthoDB" id="3689at2759"/>
<feature type="compositionally biased region" description="Polar residues" evidence="3">
    <location>
        <begin position="196"/>
        <end position="211"/>
    </location>
</feature>
<name>A0A7D9IF10_PARCT</name>
<organism evidence="4 5">
    <name type="scientific">Paramuricea clavata</name>
    <name type="common">Red gorgonian</name>
    <name type="synonym">Violescent sea-whip</name>
    <dbReference type="NCBI Taxonomy" id="317549"/>
    <lineage>
        <taxon>Eukaryota</taxon>
        <taxon>Metazoa</taxon>
        <taxon>Cnidaria</taxon>
        <taxon>Anthozoa</taxon>
        <taxon>Octocorallia</taxon>
        <taxon>Malacalcyonacea</taxon>
        <taxon>Plexauridae</taxon>
        <taxon>Paramuricea</taxon>
    </lineage>
</organism>
<dbReference type="Proteomes" id="UP001152795">
    <property type="component" value="Unassembled WGS sequence"/>
</dbReference>
<dbReference type="EMBL" id="CACRXK020005985">
    <property type="protein sequence ID" value="CAB4007993.1"/>
    <property type="molecule type" value="Genomic_DNA"/>
</dbReference>
<gene>
    <name evidence="4" type="ORF">PACLA_8A039752</name>
</gene>
<keyword evidence="5" id="KW-1185">Reference proteome</keyword>
<evidence type="ECO:0000256" key="3">
    <source>
        <dbReference type="SAM" id="MobiDB-lite"/>
    </source>
</evidence>
<feature type="compositionally biased region" description="Basic and acidic residues" evidence="3">
    <location>
        <begin position="162"/>
        <end position="185"/>
    </location>
</feature>
<feature type="region of interest" description="Disordered" evidence="3">
    <location>
        <begin position="284"/>
        <end position="303"/>
    </location>
</feature>
<protein>
    <submittedName>
        <fullName evidence="4">FAM76A-like isoform X1</fullName>
    </submittedName>
</protein>
<evidence type="ECO:0000313" key="4">
    <source>
        <dbReference type="EMBL" id="CAB4007993.1"/>
    </source>
</evidence>
<dbReference type="Pfam" id="PF16046">
    <property type="entry name" value="FAM76"/>
    <property type="match status" value="1"/>
</dbReference>
<feature type="region of interest" description="Disordered" evidence="3">
    <location>
        <begin position="148"/>
        <end position="213"/>
    </location>
</feature>
<dbReference type="PANTHER" id="PTHR46176">
    <property type="entry name" value="LD21662P"/>
    <property type="match status" value="1"/>
</dbReference>
<dbReference type="AlphaFoldDB" id="A0A7D9IF10"/>
<comment type="caution">
    <text evidence="4">The sequence shown here is derived from an EMBL/GenBank/DDBJ whole genome shotgun (WGS) entry which is preliminary data.</text>
</comment>
<dbReference type="GO" id="GO:0016607">
    <property type="term" value="C:nuclear speck"/>
    <property type="evidence" value="ECO:0007669"/>
    <property type="project" value="TreeGrafter"/>
</dbReference>
<keyword evidence="2" id="KW-0175">Coiled coil</keyword>
<evidence type="ECO:0000256" key="2">
    <source>
        <dbReference type="ARBA" id="ARBA00023054"/>
    </source>
</evidence>
<sequence>MDKNEGAEGLFACSKCHGRFAFEELSRSEHLCKDCRQAHPTACCIYCRLEFHMTKKKEKSPVCPKCDSSLAIHGQPKCCQYCNLRAAFGGPHCNRCKSSVKKYGPPVPCEQCKLTCAFKKPDEVLKRVNGKLLCLLCTISFKRIQHRQKKANKRKHATTDSSAKEKNGAKDAKVSKKATSSDERSTPVGDNPLKQFYTSQPSETATATEQLASDHVTELTKLREELAGMKRKLQQKEQMLIEKEKQLTELKAEKWEKDKEQRQKISAIQKDNMERLKLIQEENRNLKKQISQLSKGSAKAGSS</sequence>
<feature type="compositionally biased region" description="Polar residues" evidence="3">
    <location>
        <begin position="288"/>
        <end position="303"/>
    </location>
</feature>
<evidence type="ECO:0000313" key="5">
    <source>
        <dbReference type="Proteomes" id="UP001152795"/>
    </source>
</evidence>
<dbReference type="PANTHER" id="PTHR46176:SF1">
    <property type="entry name" value="LD21662P"/>
    <property type="match status" value="1"/>
</dbReference>
<dbReference type="InterPro" id="IPR032017">
    <property type="entry name" value="FAM76"/>
</dbReference>
<accession>A0A7D9IF10</accession>
<proteinExistence type="inferred from homology"/>
<reference evidence="4" key="1">
    <citation type="submission" date="2020-04" db="EMBL/GenBank/DDBJ databases">
        <authorList>
            <person name="Alioto T."/>
            <person name="Alioto T."/>
            <person name="Gomez Garrido J."/>
        </authorList>
    </citation>
    <scope>NUCLEOTIDE SEQUENCE</scope>
    <source>
        <strain evidence="4">A484AB</strain>
    </source>
</reference>